<evidence type="ECO:0000256" key="5">
    <source>
        <dbReference type="ARBA" id="ARBA00023150"/>
    </source>
</evidence>
<comment type="similarity">
    <text evidence="3">Belongs to the MoaB/Mog family.</text>
</comment>
<evidence type="ECO:0000256" key="1">
    <source>
        <dbReference type="ARBA" id="ARBA00003487"/>
    </source>
</evidence>
<sequence>MADPVSPSPAGSAQQHRDAAPRTIRAAVVTVSDTRTPETDESGNYLCERLTAGGHRVVERVIVPDDAVQIRTAVVRLMRVSQVVLTTGGTGITGRDVTVPVIESLLTKPIPGFGELFRTLSYGQVRGAAMLSRAVGGVGRGALVFAMPGSINAVKTGWEGILEQELGHLVYELTRQGQLNAHGQLVQKEDLFTDLPEPLPSFSESPAAAAVPSTPVPATWGGEFKGVDWRAPAPQPQAVAPSAQGAVAPAPSEIPEPAPIKLGRHSQHATTYERTPLVRPSDAQLGRPEDR</sequence>
<protein>
    <recommendedName>
        <fullName evidence="4">Molybdenum cofactor biosynthesis protein B</fullName>
    </recommendedName>
</protein>
<evidence type="ECO:0000259" key="7">
    <source>
        <dbReference type="SMART" id="SM00852"/>
    </source>
</evidence>
<dbReference type="Gene3D" id="3.40.980.10">
    <property type="entry name" value="MoaB/Mog-like domain"/>
    <property type="match status" value="1"/>
</dbReference>
<dbReference type="PROSITE" id="PS01078">
    <property type="entry name" value="MOCF_BIOSYNTHESIS_1"/>
    <property type="match status" value="1"/>
</dbReference>
<feature type="compositionally biased region" description="Low complexity" evidence="6">
    <location>
        <begin position="236"/>
        <end position="251"/>
    </location>
</feature>
<dbReference type="InterPro" id="IPR008284">
    <property type="entry name" value="MoCF_biosynth_CS"/>
</dbReference>
<dbReference type="InterPro" id="IPR036425">
    <property type="entry name" value="MoaB/Mog-like_dom_sf"/>
</dbReference>
<comment type="pathway">
    <text evidence="2">Cofactor biosynthesis; molybdopterin biosynthesis.</text>
</comment>
<dbReference type="SUPFAM" id="SSF53218">
    <property type="entry name" value="Molybdenum cofactor biosynthesis proteins"/>
    <property type="match status" value="1"/>
</dbReference>
<evidence type="ECO:0000256" key="6">
    <source>
        <dbReference type="SAM" id="MobiDB-lite"/>
    </source>
</evidence>
<gene>
    <name evidence="8" type="ORF">WDJ50_01715</name>
</gene>
<dbReference type="InterPro" id="IPR012245">
    <property type="entry name" value="MoaB"/>
</dbReference>
<name>A0AAU6Q3P8_9DEIO</name>
<feature type="region of interest" description="Disordered" evidence="6">
    <location>
        <begin position="221"/>
        <end position="291"/>
    </location>
</feature>
<dbReference type="SMART" id="SM00852">
    <property type="entry name" value="MoCF_biosynth"/>
    <property type="match status" value="1"/>
</dbReference>
<proteinExistence type="inferred from homology"/>
<keyword evidence="5" id="KW-0501">Molybdenum cofactor biosynthesis</keyword>
<dbReference type="PANTHER" id="PTHR43232">
    <property type="entry name" value="MOLYBDENUM COFACTOR BIOSYNTHESIS PROTEIN B"/>
    <property type="match status" value="1"/>
</dbReference>
<dbReference type="GO" id="GO:0006777">
    <property type="term" value="P:Mo-molybdopterin cofactor biosynthetic process"/>
    <property type="evidence" value="ECO:0007669"/>
    <property type="project" value="UniProtKB-KW"/>
</dbReference>
<reference evidence="8" key="1">
    <citation type="submission" date="2024-03" db="EMBL/GenBank/DDBJ databases">
        <title>Deinococcus weizhi sp. nov., isolated from human skin.</title>
        <authorList>
            <person name="Wei Z."/>
            <person name="Tian F."/>
            <person name="Yang C."/>
            <person name="Xin L.T."/>
            <person name="Wen Z.J."/>
            <person name="Lan K.C."/>
            <person name="Yu L."/>
            <person name="Zhe W."/>
            <person name="Dan F.D."/>
            <person name="Jun W."/>
            <person name="Rui Z."/>
            <person name="Yong X.J."/>
            <person name="Ting Y."/>
            <person name="Wei X."/>
            <person name="Xu Z.G."/>
            <person name="Xin Z."/>
            <person name="Dong F.G."/>
            <person name="Ni X.M."/>
            <person name="Zheng M.G."/>
            <person name="Chun Y."/>
            <person name="Qian W.X."/>
        </authorList>
    </citation>
    <scope>NUCLEOTIDE SEQUENCE</scope>
    <source>
        <strain evidence="8">VB142</strain>
    </source>
</reference>
<dbReference type="NCBIfam" id="TIGR00177">
    <property type="entry name" value="molyb_syn"/>
    <property type="match status" value="1"/>
</dbReference>
<accession>A0AAU6Q3P8</accession>
<feature type="region of interest" description="Disordered" evidence="6">
    <location>
        <begin position="1"/>
        <end position="21"/>
    </location>
</feature>
<evidence type="ECO:0000256" key="3">
    <source>
        <dbReference type="ARBA" id="ARBA00006112"/>
    </source>
</evidence>
<evidence type="ECO:0000256" key="2">
    <source>
        <dbReference type="ARBA" id="ARBA00005046"/>
    </source>
</evidence>
<dbReference type="EMBL" id="CP149782">
    <property type="protein sequence ID" value="WYF44857.1"/>
    <property type="molecule type" value="Genomic_DNA"/>
</dbReference>
<feature type="domain" description="MoaB/Mog" evidence="7">
    <location>
        <begin position="27"/>
        <end position="169"/>
    </location>
</feature>
<evidence type="ECO:0000256" key="4">
    <source>
        <dbReference type="ARBA" id="ARBA00015262"/>
    </source>
</evidence>
<dbReference type="PANTHER" id="PTHR43232:SF2">
    <property type="entry name" value="MOLYBDENUM COFACTOR BIOSYNTHESIS PROTEIN B"/>
    <property type="match status" value="1"/>
</dbReference>
<dbReference type="Pfam" id="PF00994">
    <property type="entry name" value="MoCF_biosynth"/>
    <property type="match status" value="1"/>
</dbReference>
<dbReference type="FunFam" id="3.40.980.10:FF:000006">
    <property type="entry name" value="Molybdenum cofactor biosynthesis protein B"/>
    <property type="match status" value="1"/>
</dbReference>
<evidence type="ECO:0000313" key="8">
    <source>
        <dbReference type="EMBL" id="WYF44857.1"/>
    </source>
</evidence>
<dbReference type="InterPro" id="IPR001453">
    <property type="entry name" value="MoaB/Mog_dom"/>
</dbReference>
<dbReference type="RefSeq" id="WP_339096037.1">
    <property type="nucleotide sequence ID" value="NZ_CP149782.1"/>
</dbReference>
<organism evidence="8">
    <name type="scientific">Deinococcus sp. VB142</name>
    <dbReference type="NCBI Taxonomy" id="3112952"/>
    <lineage>
        <taxon>Bacteria</taxon>
        <taxon>Thermotogati</taxon>
        <taxon>Deinococcota</taxon>
        <taxon>Deinococci</taxon>
        <taxon>Deinococcales</taxon>
        <taxon>Deinococcaceae</taxon>
        <taxon>Deinococcus</taxon>
    </lineage>
</organism>
<dbReference type="CDD" id="cd00886">
    <property type="entry name" value="MogA_MoaB"/>
    <property type="match status" value="1"/>
</dbReference>
<dbReference type="GO" id="GO:0005829">
    <property type="term" value="C:cytosol"/>
    <property type="evidence" value="ECO:0007669"/>
    <property type="project" value="TreeGrafter"/>
</dbReference>
<comment type="function">
    <text evidence="1">May be involved in the biosynthesis of molybdopterin.</text>
</comment>
<dbReference type="AlphaFoldDB" id="A0AAU6Q3P8"/>